<dbReference type="EMBL" id="MU268811">
    <property type="protein sequence ID" value="KAH7903688.1"/>
    <property type="molecule type" value="Genomic_DNA"/>
</dbReference>
<organism evidence="1 2">
    <name type="scientific">Hygrophoropsis aurantiaca</name>
    <dbReference type="NCBI Taxonomy" id="72124"/>
    <lineage>
        <taxon>Eukaryota</taxon>
        <taxon>Fungi</taxon>
        <taxon>Dikarya</taxon>
        <taxon>Basidiomycota</taxon>
        <taxon>Agaricomycotina</taxon>
        <taxon>Agaricomycetes</taxon>
        <taxon>Agaricomycetidae</taxon>
        <taxon>Boletales</taxon>
        <taxon>Coniophorineae</taxon>
        <taxon>Hygrophoropsidaceae</taxon>
        <taxon>Hygrophoropsis</taxon>
    </lineage>
</organism>
<gene>
    <name evidence="1" type="ORF">BJ138DRAFT_1120138</name>
</gene>
<evidence type="ECO:0000313" key="1">
    <source>
        <dbReference type="EMBL" id="KAH7903688.1"/>
    </source>
</evidence>
<proteinExistence type="predicted"/>
<comment type="caution">
    <text evidence="1">The sequence shown here is derived from an EMBL/GenBank/DDBJ whole genome shotgun (WGS) entry which is preliminary data.</text>
</comment>
<accession>A0ACB7ZTL3</accession>
<protein>
    <submittedName>
        <fullName evidence="1">Uncharacterized protein</fullName>
    </submittedName>
</protein>
<name>A0ACB7ZTL3_9AGAM</name>
<dbReference type="Proteomes" id="UP000790377">
    <property type="component" value="Unassembled WGS sequence"/>
</dbReference>
<sequence>AREEAERNRLAQVEAERVARVAREEAEARERAARAEAERMAREMEAAREQARIAQENAERAARAAREEMERQRRAAEEEAARVRQAIEEENRRVQAAQEEERRARFAQEEAERQLKHGIQPVVMPSAAEITAAKQRVQYTQGFVHIAIAGIAGSGKSSLINAIRGLRNKDAGAALTGVTETTLVAGRFPDPDPAKRVVWYDIPGAGTLQIPDWQYFNAEGLYVHRYPRKLQAL</sequence>
<reference evidence="1" key="1">
    <citation type="journal article" date="2021" name="New Phytol.">
        <title>Evolutionary innovations through gain and loss of genes in the ectomycorrhizal Boletales.</title>
        <authorList>
            <person name="Wu G."/>
            <person name="Miyauchi S."/>
            <person name="Morin E."/>
            <person name="Kuo A."/>
            <person name="Drula E."/>
            <person name="Varga T."/>
            <person name="Kohler A."/>
            <person name="Feng B."/>
            <person name="Cao Y."/>
            <person name="Lipzen A."/>
            <person name="Daum C."/>
            <person name="Hundley H."/>
            <person name="Pangilinan J."/>
            <person name="Johnson J."/>
            <person name="Barry K."/>
            <person name="LaButti K."/>
            <person name="Ng V."/>
            <person name="Ahrendt S."/>
            <person name="Min B."/>
            <person name="Choi I.G."/>
            <person name="Park H."/>
            <person name="Plett J.M."/>
            <person name="Magnuson J."/>
            <person name="Spatafora J.W."/>
            <person name="Nagy L.G."/>
            <person name="Henrissat B."/>
            <person name="Grigoriev I.V."/>
            <person name="Yang Z.L."/>
            <person name="Xu J."/>
            <person name="Martin F.M."/>
        </authorList>
    </citation>
    <scope>NUCLEOTIDE SEQUENCE</scope>
    <source>
        <strain evidence="1">ATCC 28755</strain>
    </source>
</reference>
<evidence type="ECO:0000313" key="2">
    <source>
        <dbReference type="Proteomes" id="UP000790377"/>
    </source>
</evidence>
<keyword evidence="2" id="KW-1185">Reference proteome</keyword>
<feature type="non-terminal residue" evidence="1">
    <location>
        <position position="1"/>
    </location>
</feature>